<dbReference type="SMART" id="SM00135">
    <property type="entry name" value="LY"/>
    <property type="match status" value="2"/>
</dbReference>
<sequence>MVFVGAGCLKHGTLVVVQKKVIHVMEKTPSGKYEITRQLITGGAITVDEVHGFVYWSNTKKVRRATLDSSNQMDIYVSDEYVYGLAVNPEEDKLYISDFRGKKIVVTSLDGNGGRTLITCTGNPTGLVLDLCKR</sequence>
<proteinExistence type="predicted"/>
<dbReference type="AlphaFoldDB" id="A0AAD9KBH9"/>
<comment type="caution">
    <text evidence="1">The sequence shown here is derived from an EMBL/GenBank/DDBJ whole genome shotgun (WGS) entry which is preliminary data.</text>
</comment>
<dbReference type="InterPro" id="IPR011042">
    <property type="entry name" value="6-blade_b-propeller_TolB-like"/>
</dbReference>
<dbReference type="InterPro" id="IPR050778">
    <property type="entry name" value="Cueball_EGF_LRP_Nidogen"/>
</dbReference>
<dbReference type="PANTHER" id="PTHR46513">
    <property type="entry name" value="VITELLOGENIN RECEPTOR-LIKE PROTEIN-RELATED-RELATED"/>
    <property type="match status" value="1"/>
</dbReference>
<dbReference type="Proteomes" id="UP001209878">
    <property type="component" value="Unassembled WGS sequence"/>
</dbReference>
<evidence type="ECO:0000313" key="1">
    <source>
        <dbReference type="EMBL" id="KAK2168267.1"/>
    </source>
</evidence>
<name>A0AAD9KBH9_RIDPI</name>
<dbReference type="EMBL" id="JAODUO010001236">
    <property type="protein sequence ID" value="KAK2168267.1"/>
    <property type="molecule type" value="Genomic_DNA"/>
</dbReference>
<gene>
    <name evidence="1" type="ORF">NP493_1236g00014</name>
</gene>
<organism evidence="1 2">
    <name type="scientific">Ridgeia piscesae</name>
    <name type="common">Tubeworm</name>
    <dbReference type="NCBI Taxonomy" id="27915"/>
    <lineage>
        <taxon>Eukaryota</taxon>
        <taxon>Metazoa</taxon>
        <taxon>Spiralia</taxon>
        <taxon>Lophotrochozoa</taxon>
        <taxon>Annelida</taxon>
        <taxon>Polychaeta</taxon>
        <taxon>Sedentaria</taxon>
        <taxon>Canalipalpata</taxon>
        <taxon>Sabellida</taxon>
        <taxon>Siboglinidae</taxon>
        <taxon>Ridgeia</taxon>
    </lineage>
</organism>
<protein>
    <submittedName>
        <fullName evidence="1">Uncharacterized protein</fullName>
    </submittedName>
</protein>
<dbReference type="InterPro" id="IPR000033">
    <property type="entry name" value="LDLR_classB_rpt"/>
</dbReference>
<accession>A0AAD9KBH9</accession>
<keyword evidence="2" id="KW-1185">Reference proteome</keyword>
<reference evidence="1" key="1">
    <citation type="journal article" date="2023" name="Mol. Biol. Evol.">
        <title>Third-Generation Sequencing Reveals the Adaptive Role of the Epigenome in Three Deep-Sea Polychaetes.</title>
        <authorList>
            <person name="Perez M."/>
            <person name="Aroh O."/>
            <person name="Sun Y."/>
            <person name="Lan Y."/>
            <person name="Juniper S.K."/>
            <person name="Young C.R."/>
            <person name="Angers B."/>
            <person name="Qian P.Y."/>
        </authorList>
    </citation>
    <scope>NUCLEOTIDE SEQUENCE</scope>
    <source>
        <strain evidence="1">R07B-5</strain>
    </source>
</reference>
<dbReference type="SUPFAM" id="SSF63825">
    <property type="entry name" value="YWTD domain"/>
    <property type="match status" value="1"/>
</dbReference>
<dbReference type="Gene3D" id="2.120.10.30">
    <property type="entry name" value="TolB, C-terminal domain"/>
    <property type="match status" value="1"/>
</dbReference>
<evidence type="ECO:0000313" key="2">
    <source>
        <dbReference type="Proteomes" id="UP001209878"/>
    </source>
</evidence>